<dbReference type="AlphaFoldDB" id="A0AAN0JQI7"/>
<reference evidence="2" key="1">
    <citation type="journal article" date="2010" name="Nature">
        <title>The Amphimedon queenslandica genome and the evolution of animal complexity.</title>
        <authorList>
            <person name="Srivastava M."/>
            <person name="Simakov O."/>
            <person name="Chapman J."/>
            <person name="Fahey B."/>
            <person name="Gauthier M.E."/>
            <person name="Mitros T."/>
            <person name="Richards G.S."/>
            <person name="Conaco C."/>
            <person name="Dacre M."/>
            <person name="Hellsten U."/>
            <person name="Larroux C."/>
            <person name="Putnam N.H."/>
            <person name="Stanke M."/>
            <person name="Adamska M."/>
            <person name="Darling A."/>
            <person name="Degnan S.M."/>
            <person name="Oakley T.H."/>
            <person name="Plachetzki D.C."/>
            <person name="Zhai Y."/>
            <person name="Adamski M."/>
            <person name="Calcino A."/>
            <person name="Cummins S.F."/>
            <person name="Goodstein D.M."/>
            <person name="Harris C."/>
            <person name="Jackson D.J."/>
            <person name="Leys S.P."/>
            <person name="Shu S."/>
            <person name="Woodcroft B.J."/>
            <person name="Vervoort M."/>
            <person name="Kosik K.S."/>
            <person name="Manning G."/>
            <person name="Degnan B.M."/>
            <person name="Rokhsar D.S."/>
        </authorList>
    </citation>
    <scope>NUCLEOTIDE SEQUENCE [LARGE SCALE GENOMIC DNA]</scope>
</reference>
<dbReference type="GeneID" id="109587504"/>
<protein>
    <submittedName>
        <fullName evidence="1">Uncharacterized protein</fullName>
    </submittedName>
</protein>
<name>A0AAN0JQI7_AMPQE</name>
<dbReference type="EnsemblMetazoa" id="XM_020003748.1">
    <property type="protein sequence ID" value="XP_019859307.1"/>
    <property type="gene ID" value="LOC109587504"/>
</dbReference>
<sequence length="218" mass="24372">MIRLKLIPALSGKDAINDLERNWLALPIRCGGMGLINPSAFARSQYRASRDITQPLVDCLLSGNKDIPFEVFKSHCKVIEEYLRKKRNDLKEEKQKVRDCLSSDKQRLLDVACERGASVWLSALPLSDHGFDLNKGSFRDSICIRYGWQLQDLPSSCVCDSSFTVDHALSCPMGGFPTLRHNELRDVTASLMSEVCSNVSREPALQPISGESHCFHCG</sequence>
<evidence type="ECO:0000313" key="1">
    <source>
        <dbReference type="EnsemblMetazoa" id="XP_019859307.1"/>
    </source>
</evidence>
<dbReference type="Proteomes" id="UP000007879">
    <property type="component" value="Unassembled WGS sequence"/>
</dbReference>
<reference evidence="1" key="2">
    <citation type="submission" date="2024-06" db="UniProtKB">
        <authorList>
            <consortium name="EnsemblMetazoa"/>
        </authorList>
    </citation>
    <scope>IDENTIFICATION</scope>
</reference>
<evidence type="ECO:0000313" key="2">
    <source>
        <dbReference type="Proteomes" id="UP000007879"/>
    </source>
</evidence>
<keyword evidence="2" id="KW-1185">Reference proteome</keyword>
<accession>A0AAN0JQI7</accession>
<organism evidence="1 2">
    <name type="scientific">Amphimedon queenslandica</name>
    <name type="common">Sponge</name>
    <dbReference type="NCBI Taxonomy" id="400682"/>
    <lineage>
        <taxon>Eukaryota</taxon>
        <taxon>Metazoa</taxon>
        <taxon>Porifera</taxon>
        <taxon>Demospongiae</taxon>
        <taxon>Heteroscleromorpha</taxon>
        <taxon>Haplosclerida</taxon>
        <taxon>Niphatidae</taxon>
        <taxon>Amphimedon</taxon>
    </lineage>
</organism>
<dbReference type="RefSeq" id="XP_019859307.1">
    <property type="nucleotide sequence ID" value="XM_020003748.1"/>
</dbReference>
<dbReference type="KEGG" id="aqu:109587504"/>
<proteinExistence type="predicted"/>